<comment type="caution">
    <text evidence="2">The sequence shown here is derived from an EMBL/GenBank/DDBJ whole genome shotgun (WGS) entry which is preliminary data.</text>
</comment>
<dbReference type="OrthoDB" id="5386199at2759"/>
<dbReference type="AlphaFoldDB" id="A0A8H7PLB6"/>
<gene>
    <name evidence="2" type="ORF">INT43_001211</name>
</gene>
<keyword evidence="1" id="KW-0472">Membrane</keyword>
<dbReference type="PANTHER" id="PTHR13281">
    <property type="entry name" value="TRANSMEMBRANE PROTEIN 70, MITOCHONDRIAL"/>
    <property type="match status" value="1"/>
</dbReference>
<dbReference type="GO" id="GO:0033615">
    <property type="term" value="P:mitochondrial proton-transporting ATP synthase complex assembly"/>
    <property type="evidence" value="ECO:0007669"/>
    <property type="project" value="TreeGrafter"/>
</dbReference>
<dbReference type="EMBL" id="JAEPQZ010000011">
    <property type="protein sequence ID" value="KAG2175564.1"/>
    <property type="molecule type" value="Genomic_DNA"/>
</dbReference>
<feature type="transmembrane region" description="Helical" evidence="1">
    <location>
        <begin position="65"/>
        <end position="84"/>
    </location>
</feature>
<protein>
    <submittedName>
        <fullName evidence="2">Uncharacterized protein</fullName>
    </submittedName>
</protein>
<keyword evidence="1" id="KW-1133">Transmembrane helix</keyword>
<evidence type="ECO:0000313" key="2">
    <source>
        <dbReference type="EMBL" id="KAG2175564.1"/>
    </source>
</evidence>
<dbReference type="Proteomes" id="UP000654370">
    <property type="component" value="Unassembled WGS sequence"/>
</dbReference>
<keyword evidence="1" id="KW-0812">Transmembrane</keyword>
<proteinExistence type="predicted"/>
<dbReference type="InterPro" id="IPR009724">
    <property type="entry name" value="TMEM70"/>
</dbReference>
<organism evidence="2 3">
    <name type="scientific">Mortierella isabellina</name>
    <name type="common">Filamentous fungus</name>
    <name type="synonym">Umbelopsis isabellina</name>
    <dbReference type="NCBI Taxonomy" id="91625"/>
    <lineage>
        <taxon>Eukaryota</taxon>
        <taxon>Fungi</taxon>
        <taxon>Fungi incertae sedis</taxon>
        <taxon>Mucoromycota</taxon>
        <taxon>Mucoromycotina</taxon>
        <taxon>Umbelopsidomycetes</taxon>
        <taxon>Umbelopsidales</taxon>
        <taxon>Umbelopsidaceae</taxon>
        <taxon>Umbelopsis</taxon>
    </lineage>
</organism>
<name>A0A8H7PLB6_MORIS</name>
<evidence type="ECO:0000256" key="1">
    <source>
        <dbReference type="SAM" id="Phobius"/>
    </source>
</evidence>
<evidence type="ECO:0000313" key="3">
    <source>
        <dbReference type="Proteomes" id="UP000654370"/>
    </source>
</evidence>
<feature type="transmembrane region" description="Helical" evidence="1">
    <location>
        <begin position="90"/>
        <end position="115"/>
    </location>
</feature>
<sequence length="221" mass="24010">MLQRIGRSALKSHNTKQVAYQLCSSSPIFGVSGSRIFSKHLSTQQSQQSTIYVGPLATVAKRLKLFSISSLGLSSAITPFVFVLDFPVPVFAKVVLVGSALFTSASSTGLINWVMSPYVTKATTSPEQPGMINLHTLNVIAQEHVTIVPITALQPSTRVFTTIMINEGKMSQAQGRIGEKIVRPKQVFYVHPETCQSGPLHDAISGLHDIDTDINTEQKTQ</sequence>
<keyword evidence="3" id="KW-1185">Reference proteome</keyword>
<dbReference type="GO" id="GO:0031966">
    <property type="term" value="C:mitochondrial membrane"/>
    <property type="evidence" value="ECO:0007669"/>
    <property type="project" value="TreeGrafter"/>
</dbReference>
<reference evidence="2" key="1">
    <citation type="submission" date="2020-12" db="EMBL/GenBank/DDBJ databases">
        <title>Metabolic potential, ecology and presence of endohyphal bacteria is reflected in genomic diversity of Mucoromycotina.</title>
        <authorList>
            <person name="Muszewska A."/>
            <person name="Okrasinska A."/>
            <person name="Steczkiewicz K."/>
            <person name="Drgas O."/>
            <person name="Orlowska M."/>
            <person name="Perlinska-Lenart U."/>
            <person name="Aleksandrzak-Piekarczyk T."/>
            <person name="Szatraj K."/>
            <person name="Zielenkiewicz U."/>
            <person name="Pilsyk S."/>
            <person name="Malc E."/>
            <person name="Mieczkowski P."/>
            <person name="Kruszewska J.S."/>
            <person name="Biernat P."/>
            <person name="Pawlowska J."/>
        </authorList>
    </citation>
    <scope>NUCLEOTIDE SEQUENCE</scope>
    <source>
        <strain evidence="2">WA0000067209</strain>
    </source>
</reference>
<accession>A0A8H7PLB6</accession>
<dbReference type="PANTHER" id="PTHR13281:SF0">
    <property type="entry name" value="TRANSMEMBRANE PROTEIN 70, MITOCHONDRIAL"/>
    <property type="match status" value="1"/>
</dbReference>